<gene>
    <name evidence="2" type="ORF">KIPB_010511</name>
</gene>
<proteinExistence type="predicted"/>
<protein>
    <submittedName>
        <fullName evidence="2">Uncharacterized protein</fullName>
    </submittedName>
</protein>
<keyword evidence="1" id="KW-0732">Signal</keyword>
<evidence type="ECO:0000256" key="1">
    <source>
        <dbReference type="SAM" id="SignalP"/>
    </source>
</evidence>
<keyword evidence="3" id="KW-1185">Reference proteome</keyword>
<comment type="caution">
    <text evidence="2">The sequence shown here is derived from an EMBL/GenBank/DDBJ whole genome shotgun (WGS) entry which is preliminary data.</text>
</comment>
<evidence type="ECO:0000313" key="2">
    <source>
        <dbReference type="EMBL" id="GIQ88295.1"/>
    </source>
</evidence>
<sequence>MVRLHCLVLLCVLVSVLCRGCYFDSFYGHCLGDCYEGTACLMLTPGECSCSGCAFDLHFNNCYGDCVKGACLLVPGPTNTTCSCTDCGWYSPAKDHCDGWGCLGTSECMQTTADGGCECTADQCIYDFAEQRCRGLCPDSNFVDYVCRETSHEHCTCVQI</sequence>
<reference evidence="2 3" key="1">
    <citation type="journal article" date="2018" name="PLoS ONE">
        <title>The draft genome of Kipferlia bialata reveals reductive genome evolution in fornicate parasites.</title>
        <authorList>
            <person name="Tanifuji G."/>
            <person name="Takabayashi S."/>
            <person name="Kume K."/>
            <person name="Takagi M."/>
            <person name="Nakayama T."/>
            <person name="Kamikawa R."/>
            <person name="Inagaki Y."/>
            <person name="Hashimoto T."/>
        </authorList>
    </citation>
    <scope>NUCLEOTIDE SEQUENCE [LARGE SCALE GENOMIC DNA]</scope>
    <source>
        <strain evidence="2">NY0173</strain>
    </source>
</reference>
<dbReference type="Proteomes" id="UP000265618">
    <property type="component" value="Unassembled WGS sequence"/>
</dbReference>
<evidence type="ECO:0000313" key="3">
    <source>
        <dbReference type="Proteomes" id="UP000265618"/>
    </source>
</evidence>
<dbReference type="EMBL" id="BDIP01003931">
    <property type="protein sequence ID" value="GIQ88295.1"/>
    <property type="molecule type" value="Genomic_DNA"/>
</dbReference>
<feature type="chain" id="PRO_5039891716" evidence="1">
    <location>
        <begin position="19"/>
        <end position="160"/>
    </location>
</feature>
<name>A0A9K3D4K0_9EUKA</name>
<accession>A0A9K3D4K0</accession>
<feature type="signal peptide" evidence="1">
    <location>
        <begin position="1"/>
        <end position="18"/>
    </location>
</feature>
<dbReference type="AlphaFoldDB" id="A0A9K3D4K0"/>
<organism evidence="2 3">
    <name type="scientific">Kipferlia bialata</name>
    <dbReference type="NCBI Taxonomy" id="797122"/>
    <lineage>
        <taxon>Eukaryota</taxon>
        <taxon>Metamonada</taxon>
        <taxon>Carpediemonas-like organisms</taxon>
        <taxon>Kipferlia</taxon>
    </lineage>
</organism>